<evidence type="ECO:0000313" key="3">
    <source>
        <dbReference type="Proteomes" id="UP000656881"/>
    </source>
</evidence>
<gene>
    <name evidence="2" type="ORF">GCM10012286_66100</name>
</gene>
<feature type="region of interest" description="Disordered" evidence="1">
    <location>
        <begin position="1"/>
        <end position="28"/>
    </location>
</feature>
<dbReference type="SUPFAM" id="SSF48264">
    <property type="entry name" value="Cytochrome P450"/>
    <property type="match status" value="1"/>
</dbReference>
<organism evidence="2 3">
    <name type="scientific">Streptomyces lasiicapitis</name>
    <dbReference type="NCBI Taxonomy" id="1923961"/>
    <lineage>
        <taxon>Bacteria</taxon>
        <taxon>Bacillati</taxon>
        <taxon>Actinomycetota</taxon>
        <taxon>Actinomycetes</taxon>
        <taxon>Kitasatosporales</taxon>
        <taxon>Streptomycetaceae</taxon>
        <taxon>Streptomyces</taxon>
    </lineage>
</organism>
<proteinExistence type="predicted"/>
<dbReference type="InterPro" id="IPR001128">
    <property type="entry name" value="Cyt_P450"/>
</dbReference>
<dbReference type="Proteomes" id="UP000656881">
    <property type="component" value="Unassembled WGS sequence"/>
</dbReference>
<name>A0ABQ2MNE1_9ACTN</name>
<dbReference type="EMBL" id="BMNG01000016">
    <property type="protein sequence ID" value="GGO54998.1"/>
    <property type="molecule type" value="Genomic_DNA"/>
</dbReference>
<sequence length="163" mass="17672">MAQKTERTQPTGSAGAGPGDLPKGFRGAEAGWPELHRIPHPPRRVPLVGDVVGVNVRTPVQDSMRIGRRLGPIFRRKAFGKEIVFVWGAGLAGELADEARFAKHVGLGVANLRPVAGDGLFTAYNHEPNWQLAHDILAPGFSRDAMAGYHPLMLEVARQLMAR</sequence>
<dbReference type="Gene3D" id="1.10.630.10">
    <property type="entry name" value="Cytochrome P450"/>
    <property type="match status" value="1"/>
</dbReference>
<dbReference type="Pfam" id="PF00067">
    <property type="entry name" value="p450"/>
    <property type="match status" value="1"/>
</dbReference>
<accession>A0ABQ2MNE1</accession>
<comment type="caution">
    <text evidence="2">The sequence shown here is derived from an EMBL/GenBank/DDBJ whole genome shotgun (WGS) entry which is preliminary data.</text>
</comment>
<dbReference type="InterPro" id="IPR036396">
    <property type="entry name" value="Cyt_P450_sf"/>
</dbReference>
<reference evidence="3" key="1">
    <citation type="journal article" date="2019" name="Int. J. Syst. Evol. Microbiol.">
        <title>The Global Catalogue of Microorganisms (GCM) 10K type strain sequencing project: providing services to taxonomists for standard genome sequencing and annotation.</title>
        <authorList>
            <consortium name="The Broad Institute Genomics Platform"/>
            <consortium name="The Broad Institute Genome Sequencing Center for Infectious Disease"/>
            <person name="Wu L."/>
            <person name="Ma J."/>
        </authorList>
    </citation>
    <scope>NUCLEOTIDE SEQUENCE [LARGE SCALE GENOMIC DNA]</scope>
    <source>
        <strain evidence="3">CGMCC 4.7349</strain>
    </source>
</reference>
<evidence type="ECO:0000256" key="1">
    <source>
        <dbReference type="SAM" id="MobiDB-lite"/>
    </source>
</evidence>
<protein>
    <submittedName>
        <fullName evidence="2">Uncharacterized protein</fullName>
    </submittedName>
</protein>
<evidence type="ECO:0000313" key="2">
    <source>
        <dbReference type="EMBL" id="GGO54998.1"/>
    </source>
</evidence>
<keyword evidence="3" id="KW-1185">Reference proteome</keyword>